<dbReference type="InterPro" id="IPR025194">
    <property type="entry name" value="RodZ-like_C"/>
</dbReference>
<evidence type="ECO:0000313" key="2">
    <source>
        <dbReference type="EMBL" id="PFX11287.1"/>
    </source>
</evidence>
<sequence length="289" mass="31717">MTAKKKVLDKVETSSVPASEVEVQELLPVGEILKSARLKRKGTLPRIAAALKIRQVYLKALEEENTSELPELVFTLGFLRSYALYLGLDAQALVERYQEEFKQSLLWGGAYINVLSMFVEIVPSGTTLALKENTNSRNLNLAPKESEKVSSQLRKMVDEGGENFEFPTLNAQESVSSVIQNSQPGSLVEEKSGSVSQASVATLKAMERTWIALVREEDGRVLENKILSKGDSIRTDLDRGLVLSVGNAGGVFFEIQGRKTPPLGKNGEVIRRIPLTSEGIWGVAKPSEN</sequence>
<proteinExistence type="predicted"/>
<evidence type="ECO:0000259" key="1">
    <source>
        <dbReference type="Pfam" id="PF13464"/>
    </source>
</evidence>
<accession>A0A2B4R4I2</accession>
<dbReference type="Pfam" id="PF13413">
    <property type="entry name" value="HTH_25"/>
    <property type="match status" value="1"/>
</dbReference>
<dbReference type="AlphaFoldDB" id="A0A2B4R4I2"/>
<evidence type="ECO:0000313" key="3">
    <source>
        <dbReference type="Proteomes" id="UP000225706"/>
    </source>
</evidence>
<protein>
    <recommendedName>
        <fullName evidence="1">Cytoskeleton protein RodZ-like C-terminal domain-containing protein</fullName>
    </recommendedName>
</protein>
<dbReference type="PANTHER" id="PTHR34475:SF1">
    <property type="entry name" value="CYTOSKELETON PROTEIN RODZ"/>
    <property type="match status" value="1"/>
</dbReference>
<dbReference type="PANTHER" id="PTHR34475">
    <property type="match status" value="1"/>
</dbReference>
<dbReference type="InterPro" id="IPR010982">
    <property type="entry name" value="Lambda_DNA-bd_dom_sf"/>
</dbReference>
<organism evidence="2 3">
    <name type="scientific">Stylophora pistillata</name>
    <name type="common">Smooth cauliflower coral</name>
    <dbReference type="NCBI Taxonomy" id="50429"/>
    <lineage>
        <taxon>Eukaryota</taxon>
        <taxon>Metazoa</taxon>
        <taxon>Cnidaria</taxon>
        <taxon>Anthozoa</taxon>
        <taxon>Hexacorallia</taxon>
        <taxon>Scleractinia</taxon>
        <taxon>Astrocoeniina</taxon>
        <taxon>Pocilloporidae</taxon>
        <taxon>Stylophora</taxon>
    </lineage>
</organism>
<dbReference type="EMBL" id="LSMT01002953">
    <property type="protein sequence ID" value="PFX11287.1"/>
    <property type="molecule type" value="Genomic_DNA"/>
</dbReference>
<keyword evidence="3" id="KW-1185">Reference proteome</keyword>
<reference evidence="3" key="1">
    <citation type="journal article" date="2017" name="bioRxiv">
        <title>Comparative analysis of the genomes of Stylophora pistillata and Acropora digitifera provides evidence for extensive differences between species of corals.</title>
        <authorList>
            <person name="Voolstra C.R."/>
            <person name="Li Y."/>
            <person name="Liew Y.J."/>
            <person name="Baumgarten S."/>
            <person name="Zoccola D."/>
            <person name="Flot J.-F."/>
            <person name="Tambutte S."/>
            <person name="Allemand D."/>
            <person name="Aranda M."/>
        </authorList>
    </citation>
    <scope>NUCLEOTIDE SEQUENCE [LARGE SCALE GENOMIC DNA]</scope>
</reference>
<dbReference type="GO" id="GO:0003677">
    <property type="term" value="F:DNA binding"/>
    <property type="evidence" value="ECO:0007669"/>
    <property type="project" value="InterPro"/>
</dbReference>
<comment type="caution">
    <text evidence="2">The sequence shown here is derived from an EMBL/GenBank/DDBJ whole genome shotgun (WGS) entry which is preliminary data.</text>
</comment>
<dbReference type="Pfam" id="PF13464">
    <property type="entry name" value="RodZ_C"/>
    <property type="match status" value="1"/>
</dbReference>
<dbReference type="Proteomes" id="UP000225706">
    <property type="component" value="Unassembled WGS sequence"/>
</dbReference>
<feature type="domain" description="Cytoskeleton protein RodZ-like C-terminal" evidence="1">
    <location>
        <begin position="202"/>
        <end position="272"/>
    </location>
</feature>
<dbReference type="Gene3D" id="1.10.260.40">
    <property type="entry name" value="lambda repressor-like DNA-binding domains"/>
    <property type="match status" value="1"/>
</dbReference>
<gene>
    <name evidence="2" type="ORF">AWC38_SpisGene25080</name>
</gene>
<dbReference type="InterPro" id="IPR050400">
    <property type="entry name" value="Bact_Cytoskel_RodZ"/>
</dbReference>
<name>A0A2B4R4I2_STYPI</name>